<evidence type="ECO:0000256" key="2">
    <source>
        <dbReference type="ARBA" id="ARBA00022840"/>
    </source>
</evidence>
<keyword evidence="2 3" id="KW-0067">ATP-binding</keyword>
<dbReference type="Gene3D" id="1.10.510.10">
    <property type="entry name" value="Transferase(Phosphotransferase) domain 1"/>
    <property type="match status" value="1"/>
</dbReference>
<dbReference type="RefSeq" id="XP_068355392.1">
    <property type="nucleotide sequence ID" value="XM_068507492.1"/>
</dbReference>
<evidence type="ECO:0000256" key="4">
    <source>
        <dbReference type="RuleBase" id="RU000304"/>
    </source>
</evidence>
<dbReference type="OrthoDB" id="541276at2759"/>
<dbReference type="PANTHER" id="PTHR24362">
    <property type="entry name" value="SERINE/THREONINE-PROTEIN KINASE NEK"/>
    <property type="match status" value="1"/>
</dbReference>
<dbReference type="AlphaFoldDB" id="A0A1J4JUY5"/>
<dbReference type="VEuPathDB" id="TrichDB:TRFO_30675"/>
<evidence type="ECO:0000313" key="6">
    <source>
        <dbReference type="EMBL" id="OHT02256.1"/>
    </source>
</evidence>
<organism evidence="6 7">
    <name type="scientific">Tritrichomonas foetus</name>
    <dbReference type="NCBI Taxonomy" id="1144522"/>
    <lineage>
        <taxon>Eukaryota</taxon>
        <taxon>Metamonada</taxon>
        <taxon>Parabasalia</taxon>
        <taxon>Tritrichomonadida</taxon>
        <taxon>Tritrichomonadidae</taxon>
        <taxon>Tritrichomonas</taxon>
    </lineage>
</organism>
<keyword evidence="4" id="KW-0723">Serine/threonine-protein kinase</keyword>
<accession>A0A1J4JUY5</accession>
<dbReference type="SUPFAM" id="SSF56112">
    <property type="entry name" value="Protein kinase-like (PK-like)"/>
    <property type="match status" value="1"/>
</dbReference>
<dbReference type="EMBL" id="MLAK01000874">
    <property type="protein sequence ID" value="OHT02256.1"/>
    <property type="molecule type" value="Genomic_DNA"/>
</dbReference>
<comment type="similarity">
    <text evidence="4">Belongs to the protein kinase superfamily.</text>
</comment>
<dbReference type="GeneID" id="94842196"/>
<evidence type="ECO:0000259" key="5">
    <source>
        <dbReference type="PROSITE" id="PS50011"/>
    </source>
</evidence>
<feature type="binding site" evidence="3">
    <location>
        <position position="47"/>
    </location>
    <ligand>
        <name>ATP</name>
        <dbReference type="ChEBI" id="CHEBI:30616"/>
    </ligand>
</feature>
<dbReference type="PROSITE" id="PS00107">
    <property type="entry name" value="PROTEIN_KINASE_ATP"/>
    <property type="match status" value="1"/>
</dbReference>
<dbReference type="GO" id="GO:0004674">
    <property type="term" value="F:protein serine/threonine kinase activity"/>
    <property type="evidence" value="ECO:0007669"/>
    <property type="project" value="UniProtKB-KW"/>
</dbReference>
<dbReference type="InterPro" id="IPR000719">
    <property type="entry name" value="Prot_kinase_dom"/>
</dbReference>
<proteinExistence type="inferred from homology"/>
<reference evidence="6" key="1">
    <citation type="submission" date="2016-10" db="EMBL/GenBank/DDBJ databases">
        <authorList>
            <person name="Benchimol M."/>
            <person name="Almeida L.G."/>
            <person name="Vasconcelos A.T."/>
            <person name="Perreira-Neves A."/>
            <person name="Rosa I.A."/>
            <person name="Tasca T."/>
            <person name="Bogo M.R."/>
            <person name="de Souza W."/>
        </authorList>
    </citation>
    <scope>NUCLEOTIDE SEQUENCE [LARGE SCALE GENOMIC DNA]</scope>
    <source>
        <strain evidence="6">K</strain>
    </source>
</reference>
<protein>
    <submittedName>
        <fullName evidence="6">Aurora kinase C</fullName>
    </submittedName>
</protein>
<dbReference type="GO" id="GO:0005524">
    <property type="term" value="F:ATP binding"/>
    <property type="evidence" value="ECO:0007669"/>
    <property type="project" value="UniProtKB-UniRule"/>
</dbReference>
<dbReference type="PROSITE" id="PS00108">
    <property type="entry name" value="PROTEIN_KINASE_ST"/>
    <property type="match status" value="1"/>
</dbReference>
<evidence type="ECO:0000256" key="3">
    <source>
        <dbReference type="PROSITE-ProRule" id="PRU10141"/>
    </source>
</evidence>
<evidence type="ECO:0000256" key="1">
    <source>
        <dbReference type="ARBA" id="ARBA00022741"/>
    </source>
</evidence>
<dbReference type="PROSITE" id="PS50011">
    <property type="entry name" value="PROTEIN_KINASE_DOM"/>
    <property type="match status" value="1"/>
</dbReference>
<gene>
    <name evidence="6" type="primary">Aurkc</name>
    <name evidence="6" type="ORF">TRFO_30675</name>
</gene>
<feature type="domain" description="Protein kinase" evidence="5">
    <location>
        <begin position="16"/>
        <end position="272"/>
    </location>
</feature>
<keyword evidence="6" id="KW-0808">Transferase</keyword>
<name>A0A1J4JUY5_9EUKA</name>
<keyword evidence="1 3" id="KW-0547">Nucleotide-binding</keyword>
<sequence length="364" mass="42185">MFQAPSLQLPYEVRHYILNSEIGKGGFGRVYRAISTHYIIDYEFAVKVMRLPDTMDENYRSQLTSFESEVNALKQLDHMNVIRLYDYFREDNLVFLVLEYCPNGTLEERVSSLSFYEKVKVCHDVVVGLQYCHKMSFAHRDIKTSNILFDANNRIKIVDFGLSEFLYDANQKINKREGSLYYISPEITLKRNYSPFLSDIWAVGVLIYQVFEESYPFIGASKDEIFKNIRNVHFTPRKLPYQISCLVKQTLVRNPDQRMSLSQMEVIFHQILVQRVAKSVSVPPKMNAIKTCQIPHLPNLREVATVNGNMLTNNPNILPPVRRVGYYCPRTGIVGKPIIGISRSNLDRVELKCIRNFKGTHFTS</sequence>
<keyword evidence="6" id="KW-0418">Kinase</keyword>
<dbReference type="InterPro" id="IPR011009">
    <property type="entry name" value="Kinase-like_dom_sf"/>
</dbReference>
<comment type="caution">
    <text evidence="6">The sequence shown here is derived from an EMBL/GenBank/DDBJ whole genome shotgun (WGS) entry which is preliminary data.</text>
</comment>
<dbReference type="InterPro" id="IPR008271">
    <property type="entry name" value="Ser/Thr_kinase_AS"/>
</dbReference>
<dbReference type="InterPro" id="IPR017441">
    <property type="entry name" value="Protein_kinase_ATP_BS"/>
</dbReference>
<keyword evidence="7" id="KW-1185">Reference proteome</keyword>
<dbReference type="SMART" id="SM00220">
    <property type="entry name" value="S_TKc"/>
    <property type="match status" value="1"/>
</dbReference>
<dbReference type="Pfam" id="PF00069">
    <property type="entry name" value="Pkinase"/>
    <property type="match status" value="1"/>
</dbReference>
<dbReference type="Proteomes" id="UP000179807">
    <property type="component" value="Unassembled WGS sequence"/>
</dbReference>
<evidence type="ECO:0000313" key="7">
    <source>
        <dbReference type="Proteomes" id="UP000179807"/>
    </source>
</evidence>
<dbReference type="FunFam" id="1.10.510.10:FF:000571">
    <property type="entry name" value="Maternal embryonic leucine zipper kinase"/>
    <property type="match status" value="1"/>
</dbReference>
<dbReference type="PANTHER" id="PTHR24362:SF309">
    <property type="entry name" value="PROTEIN KINASE DOMAIN-CONTAINING PROTEIN"/>
    <property type="match status" value="1"/>
</dbReference>